<gene>
    <name evidence="2" type="ORF">SAMN05444955_10982</name>
</gene>
<feature type="transmembrane region" description="Helical" evidence="1">
    <location>
        <begin position="53"/>
        <end position="71"/>
    </location>
</feature>
<evidence type="ECO:0000313" key="3">
    <source>
        <dbReference type="Proteomes" id="UP000199695"/>
    </source>
</evidence>
<accession>A0A1H8FU76</accession>
<dbReference type="STRING" id="1173111.SAMN05444955_10982"/>
<feature type="transmembrane region" description="Helical" evidence="1">
    <location>
        <begin position="107"/>
        <end position="128"/>
    </location>
</feature>
<dbReference type="AlphaFoldDB" id="A0A1H8FU76"/>
<dbReference type="Proteomes" id="UP000199695">
    <property type="component" value="Unassembled WGS sequence"/>
</dbReference>
<organism evidence="2 3">
    <name type="scientific">Lihuaxuella thermophila</name>
    <dbReference type="NCBI Taxonomy" id="1173111"/>
    <lineage>
        <taxon>Bacteria</taxon>
        <taxon>Bacillati</taxon>
        <taxon>Bacillota</taxon>
        <taxon>Bacilli</taxon>
        <taxon>Bacillales</taxon>
        <taxon>Thermoactinomycetaceae</taxon>
        <taxon>Lihuaxuella</taxon>
    </lineage>
</organism>
<sequence length="132" mass="14325">MQEKEFFLGSVQRGWRSPWVAGQISIWGVVLVCSFITALMMKFTSLGSSQLPAISYAINALALLLGGFISGRKAGQRGWYYGGLQGLIYAVILVLISFLAYDSPMMINPLVFVICAFFASALGGIFGVNTKK</sequence>
<feature type="transmembrane region" description="Helical" evidence="1">
    <location>
        <begin position="20"/>
        <end position="41"/>
    </location>
</feature>
<feature type="transmembrane region" description="Helical" evidence="1">
    <location>
        <begin position="78"/>
        <end position="101"/>
    </location>
</feature>
<dbReference type="EMBL" id="FOCQ01000009">
    <property type="protein sequence ID" value="SEN35371.1"/>
    <property type="molecule type" value="Genomic_DNA"/>
</dbReference>
<keyword evidence="1" id="KW-0812">Transmembrane</keyword>
<evidence type="ECO:0000313" key="2">
    <source>
        <dbReference type="EMBL" id="SEN35371.1"/>
    </source>
</evidence>
<proteinExistence type="predicted"/>
<keyword evidence="1" id="KW-0472">Membrane</keyword>
<reference evidence="2 3" key="1">
    <citation type="submission" date="2016-10" db="EMBL/GenBank/DDBJ databases">
        <authorList>
            <person name="de Groot N.N."/>
        </authorList>
    </citation>
    <scope>NUCLEOTIDE SEQUENCE [LARGE SCALE GENOMIC DNA]</scope>
    <source>
        <strain evidence="2 3">DSM 46701</strain>
    </source>
</reference>
<name>A0A1H8FU76_9BACL</name>
<protein>
    <submittedName>
        <fullName evidence="2">Putative membrane protein, TIGR04086 family</fullName>
    </submittedName>
</protein>
<dbReference type="NCBIfam" id="TIGR04086">
    <property type="entry name" value="TIGR04086_membr"/>
    <property type="match status" value="1"/>
</dbReference>
<dbReference type="InterPro" id="IPR023804">
    <property type="entry name" value="DUF3792_TM"/>
</dbReference>
<dbReference type="RefSeq" id="WP_244527545.1">
    <property type="nucleotide sequence ID" value="NZ_FOCQ01000009.1"/>
</dbReference>
<keyword evidence="3" id="KW-1185">Reference proteome</keyword>
<evidence type="ECO:0000256" key="1">
    <source>
        <dbReference type="SAM" id="Phobius"/>
    </source>
</evidence>
<dbReference type="Pfam" id="PF12670">
    <property type="entry name" value="DUF3792"/>
    <property type="match status" value="1"/>
</dbReference>
<keyword evidence="1" id="KW-1133">Transmembrane helix</keyword>